<reference evidence="2 3" key="1">
    <citation type="journal article" date="2018" name="Mol. Biol. Evol.">
        <title>Broad Genomic Sampling Reveals a Smut Pathogenic Ancestry of the Fungal Clade Ustilaginomycotina.</title>
        <authorList>
            <person name="Kijpornyongpan T."/>
            <person name="Mondo S.J."/>
            <person name="Barry K."/>
            <person name="Sandor L."/>
            <person name="Lee J."/>
            <person name="Lipzen A."/>
            <person name="Pangilinan J."/>
            <person name="LaButti K."/>
            <person name="Hainaut M."/>
            <person name="Henrissat B."/>
            <person name="Grigoriev I.V."/>
            <person name="Spatafora J.W."/>
            <person name="Aime M.C."/>
        </authorList>
    </citation>
    <scope>NUCLEOTIDE SEQUENCE [LARGE SCALE GENOMIC DNA]</scope>
    <source>
        <strain evidence="2 3">MCA 4198</strain>
    </source>
</reference>
<evidence type="ECO:0000313" key="2">
    <source>
        <dbReference type="EMBL" id="PWN94154.1"/>
    </source>
</evidence>
<proteinExistence type="predicted"/>
<dbReference type="RefSeq" id="XP_025381352.1">
    <property type="nucleotide sequence ID" value="XM_025525473.1"/>
</dbReference>
<gene>
    <name evidence="2" type="ORF">FA10DRAFT_42304</name>
</gene>
<evidence type="ECO:0000256" key="1">
    <source>
        <dbReference type="SAM" id="MobiDB-lite"/>
    </source>
</evidence>
<dbReference type="EMBL" id="KZ819634">
    <property type="protein sequence ID" value="PWN94154.1"/>
    <property type="molecule type" value="Genomic_DNA"/>
</dbReference>
<organism evidence="2 3">
    <name type="scientific">Acaromyces ingoldii</name>
    <dbReference type="NCBI Taxonomy" id="215250"/>
    <lineage>
        <taxon>Eukaryota</taxon>
        <taxon>Fungi</taxon>
        <taxon>Dikarya</taxon>
        <taxon>Basidiomycota</taxon>
        <taxon>Ustilaginomycotina</taxon>
        <taxon>Exobasidiomycetes</taxon>
        <taxon>Exobasidiales</taxon>
        <taxon>Cryptobasidiaceae</taxon>
        <taxon>Acaromyces</taxon>
    </lineage>
</organism>
<name>A0A316YZF5_9BASI</name>
<sequence length="66" mass="7974">MWKDLISEEDQERTRTAERKGQTLRRRRKMALLSVTRCIVPRFIHFLSMELPLWDSRESHVSTSEE</sequence>
<feature type="region of interest" description="Disordered" evidence="1">
    <location>
        <begin position="1"/>
        <end position="22"/>
    </location>
</feature>
<keyword evidence="3" id="KW-1185">Reference proteome</keyword>
<protein>
    <submittedName>
        <fullName evidence="2">Uncharacterized protein</fullName>
    </submittedName>
</protein>
<feature type="compositionally biased region" description="Basic and acidic residues" evidence="1">
    <location>
        <begin position="1"/>
        <end position="21"/>
    </location>
</feature>
<dbReference type="AlphaFoldDB" id="A0A316YZF5"/>
<accession>A0A316YZF5</accession>
<dbReference type="Proteomes" id="UP000245768">
    <property type="component" value="Unassembled WGS sequence"/>
</dbReference>
<evidence type="ECO:0000313" key="3">
    <source>
        <dbReference type="Proteomes" id="UP000245768"/>
    </source>
</evidence>
<dbReference type="GeneID" id="37047389"/>
<dbReference type="InParanoid" id="A0A316YZF5"/>